<protein>
    <submittedName>
        <fullName evidence="1">Uncharacterized protein</fullName>
    </submittedName>
</protein>
<name>A0ABP0TJV8_9BRYO</name>
<accession>A0ABP0TJV8</accession>
<evidence type="ECO:0000313" key="1">
    <source>
        <dbReference type="EMBL" id="CAK9197866.1"/>
    </source>
</evidence>
<gene>
    <name evidence="1" type="ORF">CSSPTR1EN2_LOCUS4188</name>
</gene>
<keyword evidence="2" id="KW-1185">Reference proteome</keyword>
<dbReference type="EMBL" id="OZ019903">
    <property type="protein sequence ID" value="CAK9197866.1"/>
    <property type="molecule type" value="Genomic_DNA"/>
</dbReference>
<reference evidence="1" key="1">
    <citation type="submission" date="2024-02" db="EMBL/GenBank/DDBJ databases">
        <authorList>
            <consortium name="ELIXIR-Norway"/>
            <consortium name="Elixir Norway"/>
        </authorList>
    </citation>
    <scope>NUCLEOTIDE SEQUENCE</scope>
</reference>
<evidence type="ECO:0000313" key="2">
    <source>
        <dbReference type="Proteomes" id="UP001497512"/>
    </source>
</evidence>
<organism evidence="1 2">
    <name type="scientific">Sphagnum troendelagicum</name>
    <dbReference type="NCBI Taxonomy" id="128251"/>
    <lineage>
        <taxon>Eukaryota</taxon>
        <taxon>Viridiplantae</taxon>
        <taxon>Streptophyta</taxon>
        <taxon>Embryophyta</taxon>
        <taxon>Bryophyta</taxon>
        <taxon>Sphagnophytina</taxon>
        <taxon>Sphagnopsida</taxon>
        <taxon>Sphagnales</taxon>
        <taxon>Sphagnaceae</taxon>
        <taxon>Sphagnum</taxon>
    </lineage>
</organism>
<dbReference type="Proteomes" id="UP001497512">
    <property type="component" value="Chromosome 11"/>
</dbReference>
<sequence>MVVGLEVVDDAGIARLNLRGHVQRQVENGRVPEADVIRNLLHRSVPTEVIQDQEDLLAGNMEIKCLKPL</sequence>
<proteinExistence type="predicted"/>